<dbReference type="AlphaFoldDB" id="A0A8C4R2Z2"/>
<dbReference type="PROSITE" id="PS50097">
    <property type="entry name" value="BTB"/>
    <property type="match status" value="1"/>
</dbReference>
<evidence type="ECO:0000256" key="2">
    <source>
        <dbReference type="ARBA" id="ARBA00022723"/>
    </source>
</evidence>
<dbReference type="InterPro" id="IPR000210">
    <property type="entry name" value="BTB/POZ_dom"/>
</dbReference>
<dbReference type="Gene3D" id="3.30.160.60">
    <property type="entry name" value="Classic Zinc Finger"/>
    <property type="match status" value="1"/>
</dbReference>
<evidence type="ECO:0000256" key="11">
    <source>
        <dbReference type="SAM" id="MobiDB-lite"/>
    </source>
</evidence>
<comment type="subcellular location">
    <subcellularLocation>
        <location evidence="1">Nucleus</location>
    </subcellularLocation>
</comment>
<organism evidence="14 15">
    <name type="scientific">Eptatretus burgeri</name>
    <name type="common">Inshore hagfish</name>
    <dbReference type="NCBI Taxonomy" id="7764"/>
    <lineage>
        <taxon>Eukaryota</taxon>
        <taxon>Metazoa</taxon>
        <taxon>Chordata</taxon>
        <taxon>Craniata</taxon>
        <taxon>Vertebrata</taxon>
        <taxon>Cyclostomata</taxon>
        <taxon>Myxini</taxon>
        <taxon>Myxiniformes</taxon>
        <taxon>Myxinidae</taxon>
        <taxon>Eptatretinae</taxon>
        <taxon>Eptatretus</taxon>
    </lineage>
</organism>
<evidence type="ECO:0000256" key="6">
    <source>
        <dbReference type="ARBA" id="ARBA00023015"/>
    </source>
</evidence>
<keyword evidence="9" id="KW-0539">Nucleus</keyword>
<dbReference type="Pfam" id="PF00096">
    <property type="entry name" value="zf-C2H2"/>
    <property type="match status" value="1"/>
</dbReference>
<feature type="compositionally biased region" description="Acidic residues" evidence="11">
    <location>
        <begin position="130"/>
        <end position="145"/>
    </location>
</feature>
<keyword evidence="3" id="KW-0677">Repeat</keyword>
<dbReference type="InterPro" id="IPR050457">
    <property type="entry name" value="ZnFinger_BTB_dom_contain"/>
</dbReference>
<evidence type="ECO:0000256" key="3">
    <source>
        <dbReference type="ARBA" id="ARBA00022737"/>
    </source>
</evidence>
<dbReference type="GO" id="GO:0005634">
    <property type="term" value="C:nucleus"/>
    <property type="evidence" value="ECO:0007669"/>
    <property type="project" value="UniProtKB-SubCell"/>
</dbReference>
<dbReference type="GO" id="GO:0000978">
    <property type="term" value="F:RNA polymerase II cis-regulatory region sequence-specific DNA binding"/>
    <property type="evidence" value="ECO:0007669"/>
    <property type="project" value="TreeGrafter"/>
</dbReference>
<keyword evidence="2" id="KW-0479">Metal-binding</keyword>
<dbReference type="Proteomes" id="UP000694388">
    <property type="component" value="Unplaced"/>
</dbReference>
<keyword evidence="6" id="KW-0805">Transcription regulation</keyword>
<proteinExistence type="predicted"/>
<feature type="domain" description="C2H2-type" evidence="13">
    <location>
        <begin position="424"/>
        <end position="444"/>
    </location>
</feature>
<dbReference type="Ensembl" id="ENSEBUT00000024975.1">
    <property type="protein sequence ID" value="ENSEBUP00000024399.1"/>
    <property type="gene ID" value="ENSEBUG00000015042.1"/>
</dbReference>
<dbReference type="SUPFAM" id="SSF57667">
    <property type="entry name" value="beta-beta-alpha zinc fingers"/>
    <property type="match status" value="1"/>
</dbReference>
<feature type="region of interest" description="Disordered" evidence="11">
    <location>
        <begin position="225"/>
        <end position="273"/>
    </location>
</feature>
<dbReference type="PROSITE" id="PS00028">
    <property type="entry name" value="ZINC_FINGER_C2H2_1"/>
    <property type="match status" value="1"/>
</dbReference>
<evidence type="ECO:0000256" key="10">
    <source>
        <dbReference type="PROSITE-ProRule" id="PRU00042"/>
    </source>
</evidence>
<protein>
    <submittedName>
        <fullName evidence="14">Uncharacterized protein</fullName>
    </submittedName>
</protein>
<dbReference type="Pfam" id="PF00651">
    <property type="entry name" value="BTB"/>
    <property type="match status" value="1"/>
</dbReference>
<dbReference type="SUPFAM" id="SSF54695">
    <property type="entry name" value="POZ domain"/>
    <property type="match status" value="1"/>
</dbReference>
<evidence type="ECO:0000256" key="4">
    <source>
        <dbReference type="ARBA" id="ARBA00022771"/>
    </source>
</evidence>
<dbReference type="InterPro" id="IPR036236">
    <property type="entry name" value="Znf_C2H2_sf"/>
</dbReference>
<keyword evidence="5" id="KW-0862">Zinc</keyword>
<feature type="domain" description="BTB" evidence="12">
    <location>
        <begin position="33"/>
        <end position="99"/>
    </location>
</feature>
<dbReference type="PANTHER" id="PTHR46105:SF5">
    <property type="entry name" value="ZINC FINGER AND BTB DOMAIN-CONTAINING PROTEIN 44 ISOFORM X1"/>
    <property type="match status" value="1"/>
</dbReference>
<evidence type="ECO:0000259" key="13">
    <source>
        <dbReference type="PROSITE" id="PS50157"/>
    </source>
</evidence>
<reference evidence="14" key="2">
    <citation type="submission" date="2025-09" db="UniProtKB">
        <authorList>
            <consortium name="Ensembl"/>
        </authorList>
    </citation>
    <scope>IDENTIFICATION</scope>
</reference>
<dbReference type="InterPro" id="IPR011333">
    <property type="entry name" value="SKP1/BTB/POZ_sf"/>
</dbReference>
<accession>A0A8C4R2Z2</accession>
<evidence type="ECO:0000256" key="5">
    <source>
        <dbReference type="ARBA" id="ARBA00022833"/>
    </source>
</evidence>
<dbReference type="InterPro" id="IPR013087">
    <property type="entry name" value="Znf_C2H2_type"/>
</dbReference>
<evidence type="ECO:0000256" key="7">
    <source>
        <dbReference type="ARBA" id="ARBA00023125"/>
    </source>
</evidence>
<dbReference type="GO" id="GO:0000981">
    <property type="term" value="F:DNA-binding transcription factor activity, RNA polymerase II-specific"/>
    <property type="evidence" value="ECO:0007669"/>
    <property type="project" value="TreeGrafter"/>
</dbReference>
<dbReference type="GO" id="GO:0008270">
    <property type="term" value="F:zinc ion binding"/>
    <property type="evidence" value="ECO:0007669"/>
    <property type="project" value="UniProtKB-KW"/>
</dbReference>
<keyword evidence="4 10" id="KW-0863">Zinc-finger</keyword>
<keyword evidence="8" id="KW-0804">Transcription</keyword>
<evidence type="ECO:0000256" key="8">
    <source>
        <dbReference type="ARBA" id="ARBA00023163"/>
    </source>
</evidence>
<name>A0A8C4R2Z2_EPTBU</name>
<evidence type="ECO:0000313" key="15">
    <source>
        <dbReference type="Proteomes" id="UP000694388"/>
    </source>
</evidence>
<dbReference type="PROSITE" id="PS50157">
    <property type="entry name" value="ZINC_FINGER_C2H2_2"/>
    <property type="match status" value="2"/>
</dbReference>
<dbReference type="SMART" id="SM00225">
    <property type="entry name" value="BTB"/>
    <property type="match status" value="1"/>
</dbReference>
<evidence type="ECO:0000256" key="9">
    <source>
        <dbReference type="ARBA" id="ARBA00023242"/>
    </source>
</evidence>
<evidence type="ECO:0000313" key="14">
    <source>
        <dbReference type="Ensembl" id="ENSEBUP00000024399.1"/>
    </source>
</evidence>
<dbReference type="GeneTree" id="ENSGT00940000160722"/>
<evidence type="ECO:0000259" key="12">
    <source>
        <dbReference type="PROSITE" id="PS50097"/>
    </source>
</evidence>
<dbReference type="Gene3D" id="3.30.710.10">
    <property type="entry name" value="Potassium Channel Kv1.1, Chain A"/>
    <property type="match status" value="1"/>
</dbReference>
<feature type="domain" description="C2H2-type" evidence="13">
    <location>
        <begin position="396"/>
        <end position="423"/>
    </location>
</feature>
<dbReference type="PANTHER" id="PTHR46105">
    <property type="entry name" value="AGAP004733-PA"/>
    <property type="match status" value="1"/>
</dbReference>
<feature type="region of interest" description="Disordered" evidence="11">
    <location>
        <begin position="117"/>
        <end position="178"/>
    </location>
</feature>
<reference evidence="14" key="1">
    <citation type="submission" date="2025-08" db="UniProtKB">
        <authorList>
            <consortium name="Ensembl"/>
        </authorList>
    </citation>
    <scope>IDENTIFICATION</scope>
</reference>
<keyword evidence="15" id="KW-1185">Reference proteome</keyword>
<sequence length="487" mass="52862">MEETVENVSLENGGRLSDLLQELCELRLTGSFCDVVVEVQSRRYLAHKAVLSSTCRYFRSLFLAEPCSTLGPFVLDFISVETFEQVLEFIYRGQLSVPRTDLSRLRVAATALGIHCLQEAMPPPSSPESESPDDDDEDEDEDDDGATNGPSNPTEGPSERMSGPSDSEGPSVVSTPYGKGKGWLSGMFAGEASLQSRLLKPSAIQNGTDNGTELGDSGKLIEKHEEKPQVWSVKQEPMEENDEGSSLSDERQRVAGDGSLQDSRTDEENLESLPTSQFSTIYVQCVRSLASGGMAPRSPRAEVPGLSCRACGLALDEAAVVEGFCRSCGALWDDGGPPSGVWTSRKGTNEPVLEGVSGDDEMGWSSVVCKACGVTVASSTAAVRRHARVHVDRSLRSCLVCGKRFNDRSNVVRHALLHIGAPIFACELCHRRFTTRNHVVQHQRQGCRTLGLMQASLSSSPIQDILHSSPMSWEITMKGLYFSPILS</sequence>
<dbReference type="SMART" id="SM00355">
    <property type="entry name" value="ZnF_C2H2"/>
    <property type="match status" value="3"/>
</dbReference>
<dbReference type="CDD" id="cd18186">
    <property type="entry name" value="BTB_POZ_ZBTB_KLHL-like"/>
    <property type="match status" value="1"/>
</dbReference>
<dbReference type="OMA" id="FSIRTIC"/>
<evidence type="ECO:0000256" key="1">
    <source>
        <dbReference type="ARBA" id="ARBA00004123"/>
    </source>
</evidence>
<keyword evidence="7" id="KW-0238">DNA-binding</keyword>